<dbReference type="Proteomes" id="UP000217895">
    <property type="component" value="Chromosome"/>
</dbReference>
<gene>
    <name evidence="1" type="ORF">NIES2135_02770</name>
</gene>
<keyword evidence="2" id="KW-1185">Reference proteome</keyword>
<dbReference type="PROSITE" id="PS51257">
    <property type="entry name" value="PROKAR_LIPOPROTEIN"/>
    <property type="match status" value="1"/>
</dbReference>
<protein>
    <submittedName>
        <fullName evidence="1">Uncharacterized protein</fullName>
    </submittedName>
</protein>
<sequence length="59" mass="6684">MIRLNQMMMGVSVATGCLIVGMQTTPQLWHQFQLWRNQGVSCERSTDDGKATFYGQDCL</sequence>
<evidence type="ECO:0000313" key="2">
    <source>
        <dbReference type="Proteomes" id="UP000217895"/>
    </source>
</evidence>
<proteinExistence type="predicted"/>
<organism evidence="1 2">
    <name type="scientific">Leptolyngbya boryana NIES-2135</name>
    <dbReference type="NCBI Taxonomy" id="1973484"/>
    <lineage>
        <taxon>Bacteria</taxon>
        <taxon>Bacillati</taxon>
        <taxon>Cyanobacteriota</taxon>
        <taxon>Cyanophyceae</taxon>
        <taxon>Leptolyngbyales</taxon>
        <taxon>Leptolyngbyaceae</taxon>
        <taxon>Leptolyngbya group</taxon>
        <taxon>Leptolyngbya</taxon>
    </lineage>
</organism>
<evidence type="ECO:0000313" key="1">
    <source>
        <dbReference type="EMBL" id="BAY53472.1"/>
    </source>
</evidence>
<reference evidence="1 2" key="1">
    <citation type="submission" date="2017-06" db="EMBL/GenBank/DDBJ databases">
        <title>Genome sequencing of cyanobaciteial culture collection at National Institute for Environmental Studies (NIES).</title>
        <authorList>
            <person name="Hirose Y."/>
            <person name="Shimura Y."/>
            <person name="Fujisawa T."/>
            <person name="Nakamura Y."/>
            <person name="Kawachi M."/>
        </authorList>
    </citation>
    <scope>NUCLEOTIDE SEQUENCE [LARGE SCALE GENOMIC DNA]</scope>
    <source>
        <strain evidence="1 2">NIES-2135</strain>
    </source>
</reference>
<accession>A0A1Z4J9N9</accession>
<name>A0A1Z4J9N9_LEPBY</name>
<dbReference type="AlphaFoldDB" id="A0A1Z4J9N9"/>
<dbReference type="EMBL" id="AP018203">
    <property type="protein sequence ID" value="BAY53472.1"/>
    <property type="molecule type" value="Genomic_DNA"/>
</dbReference>